<accession>A0AAW2EPH6</accession>
<evidence type="ECO:0000313" key="1">
    <source>
        <dbReference type="EMBL" id="KAL0105609.1"/>
    </source>
</evidence>
<evidence type="ECO:0000313" key="2">
    <source>
        <dbReference type="Proteomes" id="UP001430953"/>
    </source>
</evidence>
<name>A0AAW2EPH6_9HYME</name>
<dbReference type="GO" id="GO:0042273">
    <property type="term" value="P:ribosomal large subunit biogenesis"/>
    <property type="evidence" value="ECO:0007669"/>
    <property type="project" value="InterPro"/>
</dbReference>
<dbReference type="AlphaFoldDB" id="A0AAW2EPH6"/>
<sequence>MSDRATFDVFAGATSGVVKGIKIGETKKETRIKNLQELAGIKEDDRVTRIAWGDDDEREILVACGKKDRRIKIYDSDSGIRTQSFLCNIGEGSINGVSKYNECILTSVGSGIVSLWSSAAKQGVELVNAGENLNRMCHSHVRKNVIATGGKENKVKMYDLEKREMIFLEKNLPHDWLNLRRPIWISDLNFLPETQQIIAVGRYGNIYLYDPSSQRRPVLHMTVQNEAWTCLAIPPKEKHIIVGSTTGKLNLIDLRKSGKVLNTYKGFVGGVTGVTCSKTNPYVASVSLDRHLRIHDINTKEMLKCIYLTSRLSCLVIRSDISLLKEEKFE</sequence>
<proteinExistence type="predicted"/>
<dbReference type="InterPro" id="IPR001680">
    <property type="entry name" value="WD40_rpt"/>
</dbReference>
<dbReference type="Gene3D" id="2.130.10.10">
    <property type="entry name" value="YVTN repeat-like/Quinoprotein amine dehydrogenase"/>
    <property type="match status" value="2"/>
</dbReference>
<dbReference type="GO" id="GO:0030687">
    <property type="term" value="C:preribosome, large subunit precursor"/>
    <property type="evidence" value="ECO:0007669"/>
    <property type="project" value="TreeGrafter"/>
</dbReference>
<dbReference type="Proteomes" id="UP001430953">
    <property type="component" value="Unassembled WGS sequence"/>
</dbReference>
<evidence type="ECO:0008006" key="3">
    <source>
        <dbReference type="Google" id="ProtNLM"/>
    </source>
</evidence>
<dbReference type="InterPro" id="IPR037379">
    <property type="entry name" value="WDR74/Nsa1"/>
</dbReference>
<gene>
    <name evidence="1" type="ORF">PUN28_015835</name>
</gene>
<dbReference type="InterPro" id="IPR015943">
    <property type="entry name" value="WD40/YVTN_repeat-like_dom_sf"/>
</dbReference>
<organism evidence="1 2">
    <name type="scientific">Cardiocondyla obscurior</name>
    <dbReference type="NCBI Taxonomy" id="286306"/>
    <lineage>
        <taxon>Eukaryota</taxon>
        <taxon>Metazoa</taxon>
        <taxon>Ecdysozoa</taxon>
        <taxon>Arthropoda</taxon>
        <taxon>Hexapoda</taxon>
        <taxon>Insecta</taxon>
        <taxon>Pterygota</taxon>
        <taxon>Neoptera</taxon>
        <taxon>Endopterygota</taxon>
        <taxon>Hymenoptera</taxon>
        <taxon>Apocrita</taxon>
        <taxon>Aculeata</taxon>
        <taxon>Formicoidea</taxon>
        <taxon>Formicidae</taxon>
        <taxon>Myrmicinae</taxon>
        <taxon>Cardiocondyla</taxon>
    </lineage>
</organism>
<keyword evidence="2" id="KW-1185">Reference proteome</keyword>
<dbReference type="Pfam" id="PF00400">
    <property type="entry name" value="WD40"/>
    <property type="match status" value="1"/>
</dbReference>
<dbReference type="GO" id="GO:0005730">
    <property type="term" value="C:nucleolus"/>
    <property type="evidence" value="ECO:0007669"/>
    <property type="project" value="InterPro"/>
</dbReference>
<comment type="caution">
    <text evidence="1">The sequence shown here is derived from an EMBL/GenBank/DDBJ whole genome shotgun (WGS) entry which is preliminary data.</text>
</comment>
<dbReference type="PANTHER" id="PTHR16038">
    <property type="entry name" value="NOP SEVEN ASSOCIATED PROTEIN 1"/>
    <property type="match status" value="1"/>
</dbReference>
<dbReference type="EMBL" id="JADYXP020000018">
    <property type="protein sequence ID" value="KAL0105609.1"/>
    <property type="molecule type" value="Genomic_DNA"/>
</dbReference>
<protein>
    <recommendedName>
        <fullName evidence="3">WD repeat-containing protein 74</fullName>
    </recommendedName>
</protein>
<dbReference type="SUPFAM" id="SSF50978">
    <property type="entry name" value="WD40 repeat-like"/>
    <property type="match status" value="1"/>
</dbReference>
<dbReference type="PANTHER" id="PTHR16038:SF4">
    <property type="entry name" value="WD REPEAT-CONTAINING PROTEIN 74"/>
    <property type="match status" value="1"/>
</dbReference>
<dbReference type="SMART" id="SM00320">
    <property type="entry name" value="WD40"/>
    <property type="match status" value="5"/>
</dbReference>
<dbReference type="InterPro" id="IPR036322">
    <property type="entry name" value="WD40_repeat_dom_sf"/>
</dbReference>
<reference evidence="1 2" key="1">
    <citation type="submission" date="2023-03" db="EMBL/GenBank/DDBJ databases">
        <title>High recombination rates correlate with genetic variation in Cardiocondyla obscurior ants.</title>
        <authorList>
            <person name="Errbii M."/>
        </authorList>
    </citation>
    <scope>NUCLEOTIDE SEQUENCE [LARGE SCALE GENOMIC DNA]</scope>
    <source>
        <strain evidence="1">Alpha-2009</strain>
        <tissue evidence="1">Whole body</tissue>
    </source>
</reference>